<name>A0ABD2Y666_9GENT</name>
<organism evidence="2 3">
    <name type="scientific">Cinchona calisaya</name>
    <dbReference type="NCBI Taxonomy" id="153742"/>
    <lineage>
        <taxon>Eukaryota</taxon>
        <taxon>Viridiplantae</taxon>
        <taxon>Streptophyta</taxon>
        <taxon>Embryophyta</taxon>
        <taxon>Tracheophyta</taxon>
        <taxon>Spermatophyta</taxon>
        <taxon>Magnoliopsida</taxon>
        <taxon>eudicotyledons</taxon>
        <taxon>Gunneridae</taxon>
        <taxon>Pentapetalae</taxon>
        <taxon>asterids</taxon>
        <taxon>lamiids</taxon>
        <taxon>Gentianales</taxon>
        <taxon>Rubiaceae</taxon>
        <taxon>Cinchonoideae</taxon>
        <taxon>Cinchoneae</taxon>
        <taxon>Cinchona</taxon>
    </lineage>
</organism>
<protein>
    <submittedName>
        <fullName evidence="2">Uncharacterized protein</fullName>
    </submittedName>
</protein>
<keyword evidence="3" id="KW-1185">Reference proteome</keyword>
<dbReference type="Proteomes" id="UP001630127">
    <property type="component" value="Unassembled WGS sequence"/>
</dbReference>
<feature type="non-terminal residue" evidence="2">
    <location>
        <position position="60"/>
    </location>
</feature>
<evidence type="ECO:0000313" key="3">
    <source>
        <dbReference type="Proteomes" id="UP001630127"/>
    </source>
</evidence>
<proteinExistence type="predicted"/>
<comment type="caution">
    <text evidence="2">The sequence shown here is derived from an EMBL/GenBank/DDBJ whole genome shotgun (WGS) entry which is preliminary data.</text>
</comment>
<evidence type="ECO:0000313" key="2">
    <source>
        <dbReference type="EMBL" id="KAL3502568.1"/>
    </source>
</evidence>
<gene>
    <name evidence="2" type="ORF">ACH5RR_037017</name>
</gene>
<reference evidence="2 3" key="1">
    <citation type="submission" date="2024-11" db="EMBL/GenBank/DDBJ databases">
        <title>A near-complete genome assembly of Cinchona calisaya.</title>
        <authorList>
            <person name="Lian D.C."/>
            <person name="Zhao X.W."/>
            <person name="Wei L."/>
        </authorList>
    </citation>
    <scope>NUCLEOTIDE SEQUENCE [LARGE SCALE GENOMIC DNA]</scope>
    <source>
        <tissue evidence="2">Nenye</tissue>
    </source>
</reference>
<feature type="region of interest" description="Disordered" evidence="1">
    <location>
        <begin position="1"/>
        <end position="60"/>
    </location>
</feature>
<feature type="compositionally biased region" description="Polar residues" evidence="1">
    <location>
        <begin position="12"/>
        <end position="50"/>
    </location>
</feature>
<sequence>MNHAPTSFIMPQDNQATTLQPNMEDNQPTTLQSNIETNKESGSCNINQEDNAAFPIPLEL</sequence>
<dbReference type="AlphaFoldDB" id="A0ABD2Y666"/>
<evidence type="ECO:0000256" key="1">
    <source>
        <dbReference type="SAM" id="MobiDB-lite"/>
    </source>
</evidence>
<accession>A0ABD2Y666</accession>
<dbReference type="EMBL" id="JBJUIK010000015">
    <property type="protein sequence ID" value="KAL3502568.1"/>
    <property type="molecule type" value="Genomic_DNA"/>
</dbReference>